<dbReference type="GO" id="GO:0016705">
    <property type="term" value="F:oxidoreductase activity, acting on paired donors, with incorporation or reduction of molecular oxygen"/>
    <property type="evidence" value="ECO:0007669"/>
    <property type="project" value="InterPro"/>
</dbReference>
<evidence type="ECO:0000256" key="4">
    <source>
        <dbReference type="ARBA" id="ARBA00022723"/>
    </source>
</evidence>
<keyword evidence="10" id="KW-1185">Reference proteome</keyword>
<feature type="region of interest" description="Disordered" evidence="8">
    <location>
        <begin position="321"/>
        <end position="362"/>
    </location>
</feature>
<protein>
    <recommendedName>
        <fullName evidence="11">Cytochrome P450</fullName>
    </recommendedName>
</protein>
<comment type="cofactor">
    <cofactor evidence="1">
        <name>heme</name>
        <dbReference type="ChEBI" id="CHEBI:30413"/>
    </cofactor>
</comment>
<keyword evidence="4" id="KW-0479">Metal-binding</keyword>
<evidence type="ECO:0000313" key="9">
    <source>
        <dbReference type="EMBL" id="KAK2153577.1"/>
    </source>
</evidence>
<dbReference type="PANTHER" id="PTHR24279:SF120">
    <property type="entry name" value="CYTOCHROME P450"/>
    <property type="match status" value="1"/>
</dbReference>
<dbReference type="GO" id="GO:0020037">
    <property type="term" value="F:heme binding"/>
    <property type="evidence" value="ECO:0007669"/>
    <property type="project" value="InterPro"/>
</dbReference>
<name>A0AAD9N1D6_9ANNE</name>
<evidence type="ECO:0000256" key="6">
    <source>
        <dbReference type="ARBA" id="ARBA00023004"/>
    </source>
</evidence>
<evidence type="ECO:0000256" key="7">
    <source>
        <dbReference type="ARBA" id="ARBA00023033"/>
    </source>
</evidence>
<keyword evidence="6" id="KW-0408">Iron</keyword>
<dbReference type="Proteomes" id="UP001208570">
    <property type="component" value="Unassembled WGS sequence"/>
</dbReference>
<evidence type="ECO:0008006" key="11">
    <source>
        <dbReference type="Google" id="ProtNLM"/>
    </source>
</evidence>
<accession>A0AAD9N1D6</accession>
<keyword evidence="5" id="KW-0560">Oxidoreductase</keyword>
<dbReference type="InterPro" id="IPR050479">
    <property type="entry name" value="CYP11_CYP27_families"/>
</dbReference>
<evidence type="ECO:0000256" key="3">
    <source>
        <dbReference type="ARBA" id="ARBA00022617"/>
    </source>
</evidence>
<dbReference type="Pfam" id="PF00067">
    <property type="entry name" value="p450"/>
    <property type="match status" value="1"/>
</dbReference>
<dbReference type="EMBL" id="JAODUP010000292">
    <property type="protein sequence ID" value="KAK2153577.1"/>
    <property type="molecule type" value="Genomic_DNA"/>
</dbReference>
<dbReference type="InterPro" id="IPR001128">
    <property type="entry name" value="Cyt_P450"/>
</dbReference>
<evidence type="ECO:0000256" key="5">
    <source>
        <dbReference type="ARBA" id="ARBA00023002"/>
    </source>
</evidence>
<dbReference type="Gene3D" id="1.10.630.10">
    <property type="entry name" value="Cytochrome P450"/>
    <property type="match status" value="1"/>
</dbReference>
<proteinExistence type="inferred from homology"/>
<comment type="similarity">
    <text evidence="2">Belongs to the cytochrome P450 family.</text>
</comment>
<dbReference type="InterPro" id="IPR036396">
    <property type="entry name" value="Cyt_P450_sf"/>
</dbReference>
<feature type="compositionally biased region" description="Acidic residues" evidence="8">
    <location>
        <begin position="324"/>
        <end position="347"/>
    </location>
</feature>
<dbReference type="GO" id="GO:0004497">
    <property type="term" value="F:monooxygenase activity"/>
    <property type="evidence" value="ECO:0007669"/>
    <property type="project" value="UniProtKB-KW"/>
</dbReference>
<keyword evidence="7" id="KW-0503">Monooxygenase</keyword>
<organism evidence="9 10">
    <name type="scientific">Paralvinella palmiformis</name>
    <dbReference type="NCBI Taxonomy" id="53620"/>
    <lineage>
        <taxon>Eukaryota</taxon>
        <taxon>Metazoa</taxon>
        <taxon>Spiralia</taxon>
        <taxon>Lophotrochozoa</taxon>
        <taxon>Annelida</taxon>
        <taxon>Polychaeta</taxon>
        <taxon>Sedentaria</taxon>
        <taxon>Canalipalpata</taxon>
        <taxon>Terebellida</taxon>
        <taxon>Terebelliformia</taxon>
        <taxon>Alvinellidae</taxon>
        <taxon>Paralvinella</taxon>
    </lineage>
</organism>
<dbReference type="GO" id="GO:0005506">
    <property type="term" value="F:iron ion binding"/>
    <property type="evidence" value="ECO:0007669"/>
    <property type="project" value="InterPro"/>
</dbReference>
<keyword evidence="3" id="KW-0349">Heme</keyword>
<evidence type="ECO:0000256" key="8">
    <source>
        <dbReference type="SAM" id="MobiDB-lite"/>
    </source>
</evidence>
<dbReference type="SUPFAM" id="SSF48264">
    <property type="entry name" value="Cytochrome P450"/>
    <property type="match status" value="1"/>
</dbReference>
<dbReference type="AlphaFoldDB" id="A0AAD9N1D6"/>
<dbReference type="PANTHER" id="PTHR24279">
    <property type="entry name" value="CYTOCHROME P450"/>
    <property type="match status" value="1"/>
</dbReference>
<reference evidence="9" key="1">
    <citation type="journal article" date="2023" name="Mol. Biol. Evol.">
        <title>Third-Generation Sequencing Reveals the Adaptive Role of the Epigenome in Three Deep-Sea Polychaetes.</title>
        <authorList>
            <person name="Perez M."/>
            <person name="Aroh O."/>
            <person name="Sun Y."/>
            <person name="Lan Y."/>
            <person name="Juniper S.K."/>
            <person name="Young C.R."/>
            <person name="Angers B."/>
            <person name="Qian P.Y."/>
        </authorList>
    </citation>
    <scope>NUCLEOTIDE SEQUENCE</scope>
    <source>
        <strain evidence="9">P08H-3</strain>
    </source>
</reference>
<comment type="caution">
    <text evidence="9">The sequence shown here is derived from an EMBL/GenBank/DDBJ whole genome shotgun (WGS) entry which is preliminary data.</text>
</comment>
<evidence type="ECO:0000313" key="10">
    <source>
        <dbReference type="Proteomes" id="UP001208570"/>
    </source>
</evidence>
<sequence length="362" mass="40750">MIPSKLLIITRNACGEVLLKSAAIHTKAAIASPLDDDVIGHVLPGVATDYHEDEEMVGESEAGTCAVKPFSEIPGPRGLPLIGNALKYTGLGPYSFEKILDNRLTYMRKYGKIYRERLGTMDFVHLFDPEDIATMFRKEGKYPSRGKIANLEVTYLKRNKKLIGFAFLDGPEWARQRNIVQKLMMHPTAATRYLHWQIPVAEEFADYLGHKRNPDGIVENLYEDLFKYTMESVGSVAFGERLGTLDHDVTGQNVASLLSAAIAETFYCFRNCMFAFPWYQYFRTPTYRRFENAANIMRSSSNSSSSTIAITTAITSITIVASSNDDEDHDEEDNEDDDDDDDDDDDNPILTFIADLGGRYVR</sequence>
<evidence type="ECO:0000256" key="2">
    <source>
        <dbReference type="ARBA" id="ARBA00010617"/>
    </source>
</evidence>
<gene>
    <name evidence="9" type="ORF">LSH36_292g03038</name>
</gene>
<evidence type="ECO:0000256" key="1">
    <source>
        <dbReference type="ARBA" id="ARBA00001971"/>
    </source>
</evidence>